<reference evidence="3" key="1">
    <citation type="submission" date="2021-02" db="EMBL/GenBank/DDBJ databases">
        <authorList>
            <person name="Dougan E. K."/>
            <person name="Rhodes N."/>
            <person name="Thang M."/>
            <person name="Chan C."/>
        </authorList>
    </citation>
    <scope>NUCLEOTIDE SEQUENCE</scope>
</reference>
<dbReference type="AlphaFoldDB" id="A0A813G432"/>
<feature type="compositionally biased region" description="Basic and acidic residues" evidence="2">
    <location>
        <begin position="16"/>
        <end position="31"/>
    </location>
</feature>
<dbReference type="EMBL" id="CAJNNV010027643">
    <property type="protein sequence ID" value="CAE8621086.1"/>
    <property type="molecule type" value="Genomic_DNA"/>
</dbReference>
<evidence type="ECO:0000256" key="2">
    <source>
        <dbReference type="SAM" id="MobiDB-lite"/>
    </source>
</evidence>
<feature type="compositionally biased region" description="Basic and acidic residues" evidence="2">
    <location>
        <begin position="45"/>
        <end position="54"/>
    </location>
</feature>
<dbReference type="OMA" id="QASTQCE"/>
<keyword evidence="4" id="KW-1185">Reference proteome</keyword>
<evidence type="ECO:0000256" key="1">
    <source>
        <dbReference type="SAM" id="Coils"/>
    </source>
</evidence>
<organism evidence="3 4">
    <name type="scientific">Polarella glacialis</name>
    <name type="common">Dinoflagellate</name>
    <dbReference type="NCBI Taxonomy" id="89957"/>
    <lineage>
        <taxon>Eukaryota</taxon>
        <taxon>Sar</taxon>
        <taxon>Alveolata</taxon>
        <taxon>Dinophyceae</taxon>
        <taxon>Suessiales</taxon>
        <taxon>Suessiaceae</taxon>
        <taxon>Polarella</taxon>
    </lineage>
</organism>
<name>A0A813G432_POLGL</name>
<feature type="coiled-coil region" evidence="1">
    <location>
        <begin position="187"/>
        <end position="260"/>
    </location>
</feature>
<feature type="region of interest" description="Disordered" evidence="2">
    <location>
        <begin position="1"/>
        <end position="31"/>
    </location>
</feature>
<feature type="coiled-coil region" evidence="1">
    <location>
        <begin position="290"/>
        <end position="437"/>
    </location>
</feature>
<feature type="coiled-coil region" evidence="1">
    <location>
        <begin position="510"/>
        <end position="558"/>
    </location>
</feature>
<feature type="compositionally biased region" description="Basic and acidic residues" evidence="2">
    <location>
        <begin position="62"/>
        <end position="71"/>
    </location>
</feature>
<evidence type="ECO:0000313" key="3">
    <source>
        <dbReference type="EMBL" id="CAE8621086.1"/>
    </source>
</evidence>
<proteinExistence type="predicted"/>
<protein>
    <submittedName>
        <fullName evidence="3">Uncharacterized protein</fullName>
    </submittedName>
</protein>
<accession>A0A813G432</accession>
<evidence type="ECO:0000313" key="4">
    <source>
        <dbReference type="Proteomes" id="UP000654075"/>
    </source>
</evidence>
<feature type="region of interest" description="Disordered" evidence="2">
    <location>
        <begin position="45"/>
        <end position="83"/>
    </location>
</feature>
<comment type="caution">
    <text evidence="3">The sequence shown here is derived from an EMBL/GenBank/DDBJ whole genome shotgun (WGS) entry which is preliminary data.</text>
</comment>
<keyword evidence="1" id="KW-0175">Coiled coil</keyword>
<dbReference type="Proteomes" id="UP000654075">
    <property type="component" value="Unassembled WGS sequence"/>
</dbReference>
<sequence length="777" mass="86013">MGQDGQAERLQAAESALKEREASLAAEGDERTSILQASLVTEQEQRAELQRSHDSLVASQRDLQERLHKTESNLSSFSAGSEEVQRRIAESEAALVEERRRVQQSQNAQTETSASCEDALQKLQQAERLKTDLSARLQAAEAALKEREASLAAEGDERANGLQASLVAEQERRVELQRSHDSLVASQRDLQERLHKAESNLSSFLAESEAALVEERRRVQQSQNAQTETSASCEDALQKLQEAERLKTDLSSRLHAAEQALKEREASLAAEGDERTGILQASLVTEQDRANGLQAALVAEREQRAELQRARDGSEASLRDFQERLRKAEGHLSIILAEREEVQRRIDESEAALAGERRKVEKAKAEFAETSTSRDEALQNLLEANKLKAGLETRIATAEQVLEERQASLASDFHERAQKLQASLAAEQERSAELQSSHDDLDVARQLLHGELHESKAAHCQLQELLAQAMKDLAAGADLQVRVRELEEEQQSFDSALAVDSTLAAERARSAQLQKAADELHALRRSQEEQIREVSAERDALKEELLKAEADLRQASLAAVDQVATLRPTLVGKASSSALLPVACDEEEASSEEQQLLPSEGLELVPPKALQDKLEDLEAQNAALKRRLDSRPIVYQFAEPDAGVEDPEAGSLGAEDEDGDFDFNHPPEEAVSGRLALRGAALSCRRATRNVARSMVKCAVKCRRQPLVWSLDQQLRWLTRLLLKRPLLMWLFYVQLLALWFTEAYRQAASAPLPTDPSSRLEVAMKAATAAAQHGKK</sequence>
<gene>
    <name evidence="3" type="ORF">PGLA1383_LOCUS38610</name>
</gene>
<dbReference type="OrthoDB" id="437405at2759"/>